<dbReference type="InterPro" id="IPR013425">
    <property type="entry name" value="Autotrns_rpt"/>
</dbReference>
<feature type="chain" id="PRO_5039169958" evidence="2">
    <location>
        <begin position="40"/>
        <end position="1789"/>
    </location>
</feature>
<dbReference type="Proteomes" id="UP000886812">
    <property type="component" value="Unassembled WGS sequence"/>
</dbReference>
<dbReference type="Pfam" id="PF12951">
    <property type="entry name" value="PATR"/>
    <property type="match status" value="3"/>
</dbReference>
<dbReference type="InterPro" id="IPR012332">
    <property type="entry name" value="Autotransporter_pectin_lyase_C"/>
</dbReference>
<evidence type="ECO:0000256" key="1">
    <source>
        <dbReference type="ARBA" id="ARBA00022729"/>
    </source>
</evidence>
<evidence type="ECO:0000313" key="4">
    <source>
        <dbReference type="Proteomes" id="UP000886812"/>
    </source>
</evidence>
<evidence type="ECO:0000256" key="2">
    <source>
        <dbReference type="SAM" id="SignalP"/>
    </source>
</evidence>
<proteinExistence type="predicted"/>
<reference evidence="3" key="1">
    <citation type="submission" date="2020-10" db="EMBL/GenBank/DDBJ databases">
        <authorList>
            <person name="Gilroy R."/>
        </authorList>
    </citation>
    <scope>NUCLEOTIDE SEQUENCE</scope>
    <source>
        <strain evidence="3">10669</strain>
    </source>
</reference>
<dbReference type="NCBIfam" id="TIGR02601">
    <property type="entry name" value="autotrns_rpt"/>
    <property type="match status" value="1"/>
</dbReference>
<reference evidence="3" key="2">
    <citation type="journal article" date="2021" name="PeerJ">
        <title>Extensive microbial diversity within the chicken gut microbiome revealed by metagenomics and culture.</title>
        <authorList>
            <person name="Gilroy R."/>
            <person name="Ravi A."/>
            <person name="Getino M."/>
            <person name="Pursley I."/>
            <person name="Horton D.L."/>
            <person name="Alikhan N.F."/>
            <person name="Baker D."/>
            <person name="Gharbi K."/>
            <person name="Hall N."/>
            <person name="Watson M."/>
            <person name="Adriaenssens E.M."/>
            <person name="Foster-Nyarko E."/>
            <person name="Jarju S."/>
            <person name="Secka A."/>
            <person name="Antonio M."/>
            <person name="Oren A."/>
            <person name="Chaudhuri R.R."/>
            <person name="La Ragione R."/>
            <person name="Hildebrand F."/>
            <person name="Pallen M.J."/>
        </authorList>
    </citation>
    <scope>NUCLEOTIDE SEQUENCE</scope>
    <source>
        <strain evidence="3">10669</strain>
    </source>
</reference>
<sequence>MKLRSTLFFAAASLSASALLPVAATTSAFFAASAVPAQAENVTLTQNGYTNLGGTDQTGTGNTYTYDGGEDDKVGSWIGWTAENANTHADVAFSGTLSGDGLIGFYVRNGNGQGYMVNSIDLSGISADNFTGRLTAVNPWANNVFVKVSGTALSDAEFAFAGLGYEEESWKYDRGTQNTGRGNDTLYVATGGATLAGVSGTSQGFASGEWQFNAHEFILAETAGAVLTLAGSGDYAFYGTVGASNSRVGVSVTDGTTQTFGGSSNFLAAVTIEEGSTLKVGTGSITGAITGTGTLEKVGSGRLEIYHRDGNAAHISEFTGKIKVSEGTLLYTLPYSDSTLNANLEIAAGATFADSPIWKLSLTVAGELSGAGTLALGAPEGENQGDGFREVRINGNTANFTGEWQLATASSTAAGNRRVNGILNSADGVFGGVVSFVDSGSDATKTSAKLSLAKDMTIGGLKGDLTAVSVESTDSAASRALTISLAEGADLAYAGTIASSISSLTITGAGTQTLSGSVAAGSVVVSGGTLVFDGSASIATGGSGALFTVSGGTLNFGDNAQLALTGTGNLSSFTLYTATGGTVDISALDYSNFTWNGEALSSRAEISNADGVLTFTNTEFLNLIWAGTDNNNVWNQDDEANTIWTVNGSEGSNYFAEGDSATFDGTAETSTVVVGSDVSAGTITVSSATTFNAATGGAYTVTSNTLNATAGITIGEGVTWALAGQQATGENSLLSKFSGAGTVSFATSTNYGNVLKFADGFTGTAHMTAGNFTINESKFGSTLVLGDGVNFQLTGGSSVQIGGESADTGWTHVAGSEIVLEGTSQIHQNSSANLMINADVSGSGTYDSRGGGALIFNGNVKLGGFIATRSGNGATTFTGAQNTIGDLRFGQATVNFGTENASAGTEISSVTTVGSIVMGHTNNAGTLNVRADAALTVTGSSMSTGGSAGSFMIGNYPQAQTVNVSGALNLQNAGITTRDGTGTVNILEGGEVNFNVGLTTASNNSGAARATVVLESGGRMNIGSGGITESTTLGLTLNGGTIGSLAESWSSSRAMTLGGNVTFDTTLMEFNASGKATETENGSSVTLSGVLGGSGTLVKTGEGTLTLSGALSHTGGTTVEAGTLQLMLGGDYASGDISVASGATLQLSSAGDAVDFGGTADAPVTLTLGEGSVLSVGEGTVNLTAGTTLAFTGADGAAVDASEATLTYRSGEEGGTLSFADSRELGAFVFDSQGTVSSASVGKSATLSAGELSFAASANRAAEMSGAGTLAVGKISVNNTRSGNEISVGTLELTQAEAEISVARNGSLEISSDKIVFSEGVEDGTLVKTGAGTLTVGDAFQDDFAGSLRVDAGTVSTNLLNLSGALKLEAGTTFDGSVNAATGSIVSLGNGARLNGDLMLEGATATLGEATVTGDLTVSGSEMTFNGTVSGIGTLTWGDGNGINLGDAFRAEISSAGNGVLLDFNVGLDGDGTALTEDFDFDFDASALEDSFLGRDVELVYNEKDTSIEIVVTGALVWNETVTHWTVSGAGSSGHEHDQWDVVTRDGVSEKSAFFKNDDFVQFTTAGNTRLVGIVDDDSSFGTEPLGDGIVRTAGIVFDIEGGGTFTLQSQKRYNDNGELVDGGQSFLDSTEQGNDEGITDEGITVLSGNVTIGKNVDNNLDGGTKIYGGSLTVFSADALGNGAVELGAAEASTRTTLTFDGEAANYQNEDGELVVIDREIRIGNANAQIGVTNADAEVSLDRVVKNAAAEEGAALTKLGAGTLKIARGDYADAELLDRVAVNAGTLTF</sequence>
<dbReference type="Gene3D" id="2.160.20.20">
    <property type="match status" value="1"/>
</dbReference>
<feature type="non-terminal residue" evidence="3">
    <location>
        <position position="1789"/>
    </location>
</feature>
<organism evidence="3 4">
    <name type="scientific">Candidatus Spyradosoma merdigallinarum</name>
    <dbReference type="NCBI Taxonomy" id="2840950"/>
    <lineage>
        <taxon>Bacteria</taxon>
        <taxon>Pseudomonadati</taxon>
        <taxon>Verrucomicrobiota</taxon>
        <taxon>Opitutia</taxon>
        <taxon>Opitutia incertae sedis</taxon>
        <taxon>Candidatus Spyradosoma</taxon>
    </lineage>
</organism>
<feature type="signal peptide" evidence="2">
    <location>
        <begin position="1"/>
        <end position="39"/>
    </location>
</feature>
<keyword evidence="1 2" id="KW-0732">Signal</keyword>
<gene>
    <name evidence="3" type="ORF">IAC75_00655</name>
</gene>
<protein>
    <submittedName>
        <fullName evidence="3">Autotransporter-associated beta strand repeat-containing protein</fullName>
    </submittedName>
</protein>
<evidence type="ECO:0000313" key="3">
    <source>
        <dbReference type="EMBL" id="HIV03648.1"/>
    </source>
</evidence>
<name>A0A9D1NJK9_9BACT</name>
<dbReference type="InterPro" id="IPR011050">
    <property type="entry name" value="Pectin_lyase_fold/virulence"/>
</dbReference>
<dbReference type="SUPFAM" id="SSF51126">
    <property type="entry name" value="Pectin lyase-like"/>
    <property type="match status" value="1"/>
</dbReference>
<comment type="caution">
    <text evidence="3">The sequence shown here is derived from an EMBL/GenBank/DDBJ whole genome shotgun (WGS) entry which is preliminary data.</text>
</comment>
<dbReference type="EMBL" id="DVOG01000017">
    <property type="protein sequence ID" value="HIV03648.1"/>
    <property type="molecule type" value="Genomic_DNA"/>
</dbReference>
<accession>A0A9D1NJK9</accession>